<comment type="caution">
    <text evidence="8">The sequence shown here is derived from an EMBL/GenBank/DDBJ whole genome shotgun (WGS) entry which is preliminary data.</text>
</comment>
<dbReference type="Pfam" id="PF05175">
    <property type="entry name" value="MTS"/>
    <property type="match status" value="1"/>
</dbReference>
<name>A0A7C4PMN0_9CHLR</name>
<evidence type="ECO:0000256" key="5">
    <source>
        <dbReference type="HAMAP-Rule" id="MF_02126"/>
    </source>
</evidence>
<gene>
    <name evidence="5 8" type="primary">prmC</name>
    <name evidence="8" type="ORF">ENT37_10820</name>
</gene>
<sequence length="306" mass="33920">MVTLINSSMNWLYAMKPKSFRGALLTMTNDLGSWLKKAKNLLQGQSDTSLLEAQVLAAHILQKPRSWVISHPECLLDPPQLEALDEALDRLLAGTPLPYLTGVQEFFGIPLEVSPAVLIPRPETELLVETALEYLRLNPDARRVVDFGTGSGAIAICIAREIPDARITATDISPEALRLARVNARRHQVDRRISFLLADLADPLNGPFDLVTANLPYIPSRDFKQLTVAKYEPATALDGGPDGLILIARLLHDLPRLLATPGMALLEIEYRQRKSAIQLAKGYFPMANIEIRQDYAGNDRMLQIIT</sequence>
<dbReference type="EMBL" id="DSYK01000533">
    <property type="protein sequence ID" value="HGS22349.1"/>
    <property type="molecule type" value="Genomic_DNA"/>
</dbReference>
<feature type="binding site" evidence="5">
    <location>
        <begin position="148"/>
        <end position="152"/>
    </location>
    <ligand>
        <name>S-adenosyl-L-methionine</name>
        <dbReference type="ChEBI" id="CHEBI:59789"/>
    </ligand>
</feature>
<evidence type="ECO:0000259" key="6">
    <source>
        <dbReference type="Pfam" id="PF05175"/>
    </source>
</evidence>
<comment type="similarity">
    <text evidence="5">Belongs to the protein N5-glutamine methyltransferase family. PrmC subfamily.</text>
</comment>
<feature type="binding site" evidence="5">
    <location>
        <position position="214"/>
    </location>
    <ligand>
        <name>S-adenosyl-L-methionine</name>
        <dbReference type="ChEBI" id="CHEBI:59789"/>
    </ligand>
</feature>
<dbReference type="GO" id="GO:0102559">
    <property type="term" value="F:peptide chain release factor N(5)-glutamine methyltransferase activity"/>
    <property type="evidence" value="ECO:0007669"/>
    <property type="project" value="UniProtKB-EC"/>
</dbReference>
<dbReference type="Gene3D" id="3.40.50.150">
    <property type="entry name" value="Vaccinia Virus protein VP39"/>
    <property type="match status" value="1"/>
</dbReference>
<dbReference type="InterPro" id="IPR007848">
    <property type="entry name" value="Small_mtfrase_dom"/>
</dbReference>
<feature type="domain" description="Release factor glutamine methyltransferase N-terminal" evidence="7">
    <location>
        <begin position="34"/>
        <end position="102"/>
    </location>
</feature>
<dbReference type="Gene3D" id="1.10.8.10">
    <property type="entry name" value="DNA helicase RuvA subunit, C-terminal domain"/>
    <property type="match status" value="1"/>
</dbReference>
<comment type="catalytic activity">
    <reaction evidence="4 5">
        <text>L-glutaminyl-[peptide chain release factor] + S-adenosyl-L-methionine = N(5)-methyl-L-glutaminyl-[peptide chain release factor] + S-adenosyl-L-homocysteine + H(+)</text>
        <dbReference type="Rhea" id="RHEA:42896"/>
        <dbReference type="Rhea" id="RHEA-COMP:10271"/>
        <dbReference type="Rhea" id="RHEA-COMP:10272"/>
        <dbReference type="ChEBI" id="CHEBI:15378"/>
        <dbReference type="ChEBI" id="CHEBI:30011"/>
        <dbReference type="ChEBI" id="CHEBI:57856"/>
        <dbReference type="ChEBI" id="CHEBI:59789"/>
        <dbReference type="ChEBI" id="CHEBI:61891"/>
        <dbReference type="EC" id="2.1.1.297"/>
    </reaction>
</comment>
<dbReference type="PANTHER" id="PTHR18895:SF74">
    <property type="entry name" value="MTRF1L RELEASE FACTOR GLUTAMINE METHYLTRANSFERASE"/>
    <property type="match status" value="1"/>
</dbReference>
<keyword evidence="1 5" id="KW-0489">Methyltransferase</keyword>
<dbReference type="EC" id="2.1.1.297" evidence="5"/>
<dbReference type="Pfam" id="PF17827">
    <property type="entry name" value="PrmC_N"/>
    <property type="match status" value="1"/>
</dbReference>
<protein>
    <recommendedName>
        <fullName evidence="5">Release factor glutamine methyltransferase</fullName>
        <shortName evidence="5">RF MTase</shortName>
        <ecNumber evidence="5">2.1.1.297</ecNumber>
    </recommendedName>
    <alternativeName>
        <fullName evidence="5">N5-glutamine methyltransferase PrmC</fullName>
    </alternativeName>
    <alternativeName>
        <fullName evidence="5">Protein-(glutamine-N5) MTase PrmC</fullName>
    </alternativeName>
    <alternativeName>
        <fullName evidence="5">Protein-glutamine N-methyltransferase PrmC</fullName>
    </alternativeName>
</protein>
<evidence type="ECO:0000256" key="1">
    <source>
        <dbReference type="ARBA" id="ARBA00022603"/>
    </source>
</evidence>
<dbReference type="GO" id="GO:0032259">
    <property type="term" value="P:methylation"/>
    <property type="evidence" value="ECO:0007669"/>
    <property type="project" value="UniProtKB-KW"/>
</dbReference>
<dbReference type="CDD" id="cd02440">
    <property type="entry name" value="AdoMet_MTases"/>
    <property type="match status" value="1"/>
</dbReference>
<evidence type="ECO:0000259" key="7">
    <source>
        <dbReference type="Pfam" id="PF17827"/>
    </source>
</evidence>
<proteinExistence type="inferred from homology"/>
<dbReference type="PANTHER" id="PTHR18895">
    <property type="entry name" value="HEMK METHYLTRANSFERASE"/>
    <property type="match status" value="1"/>
</dbReference>
<evidence type="ECO:0000256" key="2">
    <source>
        <dbReference type="ARBA" id="ARBA00022679"/>
    </source>
</evidence>
<dbReference type="InterPro" id="IPR019874">
    <property type="entry name" value="RF_methyltr_PrmC"/>
</dbReference>
<dbReference type="InterPro" id="IPR040758">
    <property type="entry name" value="PrmC_N"/>
</dbReference>
<keyword evidence="2 5" id="KW-0808">Transferase</keyword>
<organism evidence="8">
    <name type="scientific">Anaerolinea thermolimosa</name>
    <dbReference type="NCBI Taxonomy" id="229919"/>
    <lineage>
        <taxon>Bacteria</taxon>
        <taxon>Bacillati</taxon>
        <taxon>Chloroflexota</taxon>
        <taxon>Anaerolineae</taxon>
        <taxon>Anaerolineales</taxon>
        <taxon>Anaerolineaceae</taxon>
        <taxon>Anaerolinea</taxon>
    </lineage>
</organism>
<keyword evidence="3 5" id="KW-0949">S-adenosyl-L-methionine</keyword>
<accession>A0A7C4PMN0</accession>
<dbReference type="SUPFAM" id="SSF53335">
    <property type="entry name" value="S-adenosyl-L-methionine-dependent methyltransferases"/>
    <property type="match status" value="1"/>
</dbReference>
<dbReference type="NCBIfam" id="TIGR03534">
    <property type="entry name" value="RF_mod_PrmC"/>
    <property type="match status" value="1"/>
</dbReference>
<dbReference type="InterPro" id="IPR029063">
    <property type="entry name" value="SAM-dependent_MTases_sf"/>
</dbReference>
<dbReference type="HAMAP" id="MF_02126">
    <property type="entry name" value="RF_methyltr_PrmC"/>
    <property type="match status" value="1"/>
</dbReference>
<dbReference type="AlphaFoldDB" id="A0A7C4PMN0"/>
<comment type="caution">
    <text evidence="5">Lacks conserved residue(s) required for the propagation of feature annotation.</text>
</comment>
<feature type="binding site" evidence="5">
    <location>
        <position position="171"/>
    </location>
    <ligand>
        <name>S-adenosyl-L-methionine</name>
        <dbReference type="ChEBI" id="CHEBI:59789"/>
    </ligand>
</feature>
<dbReference type="InterPro" id="IPR050320">
    <property type="entry name" value="N5-glutamine_MTase"/>
</dbReference>
<reference evidence="8" key="1">
    <citation type="journal article" date="2020" name="mSystems">
        <title>Genome- and Community-Level Interaction Insights into Carbon Utilization and Element Cycling Functions of Hydrothermarchaeota in Hydrothermal Sediment.</title>
        <authorList>
            <person name="Zhou Z."/>
            <person name="Liu Y."/>
            <person name="Xu W."/>
            <person name="Pan J."/>
            <person name="Luo Z.H."/>
            <person name="Li M."/>
        </authorList>
    </citation>
    <scope>NUCLEOTIDE SEQUENCE [LARGE SCALE GENOMIC DNA]</scope>
    <source>
        <strain evidence="8">SpSt-573</strain>
    </source>
</reference>
<dbReference type="InterPro" id="IPR004556">
    <property type="entry name" value="HemK-like"/>
</dbReference>
<dbReference type="NCBIfam" id="TIGR00536">
    <property type="entry name" value="hemK_fam"/>
    <property type="match status" value="1"/>
</dbReference>
<evidence type="ECO:0000256" key="4">
    <source>
        <dbReference type="ARBA" id="ARBA00048391"/>
    </source>
</evidence>
<evidence type="ECO:0000256" key="3">
    <source>
        <dbReference type="ARBA" id="ARBA00022691"/>
    </source>
</evidence>
<evidence type="ECO:0000313" key="8">
    <source>
        <dbReference type="EMBL" id="HGS22349.1"/>
    </source>
</evidence>
<comment type="function">
    <text evidence="5">Methylates the class 1 translation termination release factors RF1/PrfA and RF2/PrfB on the glutamine residue of the universally conserved GGQ motif.</text>
</comment>
<feature type="domain" description="Methyltransferase small" evidence="6">
    <location>
        <begin position="134"/>
        <end position="219"/>
    </location>
</feature>